<keyword evidence="1 5" id="KW-0963">Cytoplasm</keyword>
<reference evidence="6 7" key="1">
    <citation type="submission" date="2020-09" db="EMBL/GenBank/DDBJ databases">
        <title>Characterization and genome sequencing of Ruminiclostridium sp. nov. MA18.</title>
        <authorList>
            <person name="Rettenmaier R."/>
            <person name="Kowollik M.-L."/>
            <person name="Liebl W."/>
            <person name="Zverlov V."/>
        </authorList>
    </citation>
    <scope>NUCLEOTIDE SEQUENCE [LARGE SCALE GENOMIC DNA]</scope>
    <source>
        <strain evidence="6 7">MA18</strain>
    </source>
</reference>
<keyword evidence="6" id="KW-0966">Cell projection</keyword>
<comment type="similarity">
    <text evidence="5">Belongs to the FliW family.</text>
</comment>
<protein>
    <recommendedName>
        <fullName evidence="5">Flagellar assembly factor FliW</fullName>
    </recommendedName>
</protein>
<gene>
    <name evidence="5" type="primary">fliW</name>
    <name evidence="6" type="ORF">EHE19_000695</name>
</gene>
<keyword evidence="7" id="KW-1185">Reference proteome</keyword>
<evidence type="ECO:0000256" key="4">
    <source>
        <dbReference type="ARBA" id="ARBA00023186"/>
    </source>
</evidence>
<organism evidence="6 7">
    <name type="scientific">Ruminiclostridium herbifermentans</name>
    <dbReference type="NCBI Taxonomy" id="2488810"/>
    <lineage>
        <taxon>Bacteria</taxon>
        <taxon>Bacillati</taxon>
        <taxon>Bacillota</taxon>
        <taxon>Clostridia</taxon>
        <taxon>Eubacteriales</taxon>
        <taxon>Oscillospiraceae</taxon>
        <taxon>Ruminiclostridium</taxon>
    </lineage>
</organism>
<dbReference type="PANTHER" id="PTHR39190:SF1">
    <property type="entry name" value="FLAGELLAR ASSEMBLY FACTOR FLIW"/>
    <property type="match status" value="1"/>
</dbReference>
<dbReference type="GO" id="GO:0044780">
    <property type="term" value="P:bacterial-type flagellum assembly"/>
    <property type="evidence" value="ECO:0007669"/>
    <property type="project" value="UniProtKB-UniRule"/>
</dbReference>
<keyword evidence="6" id="KW-0969">Cilium</keyword>
<sequence>MIVETKHFGKIEMQEENIIIFEKGIPGFEDIHRYGIISNEDPESPFCWIQAIDKPELAFALVDPFAIKKDYDFELSDENVSALGIEEPSQVAVYAIVVVPEDISKISMNLKAPIIVNTNNKKAAQIILNSEKYTVRHFIMDELHSQGV</sequence>
<dbReference type="OrthoDB" id="9801235at2"/>
<proteinExistence type="inferred from homology"/>
<name>A0A4U7JGK6_9FIRM</name>
<dbReference type="NCBIfam" id="NF009798">
    <property type="entry name" value="PRK13285.2-1"/>
    <property type="match status" value="1"/>
</dbReference>
<dbReference type="GO" id="GO:0006417">
    <property type="term" value="P:regulation of translation"/>
    <property type="evidence" value="ECO:0007669"/>
    <property type="project" value="UniProtKB-KW"/>
</dbReference>
<dbReference type="InterPro" id="IPR003775">
    <property type="entry name" value="Flagellar_assembly_factor_FliW"/>
</dbReference>
<keyword evidence="2 5" id="KW-1005">Bacterial flagellum biogenesis</keyword>
<evidence type="ECO:0000256" key="1">
    <source>
        <dbReference type="ARBA" id="ARBA00022490"/>
    </source>
</evidence>
<dbReference type="Proteomes" id="UP000306409">
    <property type="component" value="Chromosome"/>
</dbReference>
<evidence type="ECO:0000256" key="5">
    <source>
        <dbReference type="HAMAP-Rule" id="MF_01185"/>
    </source>
</evidence>
<dbReference type="RefSeq" id="WP_137697175.1">
    <property type="nucleotide sequence ID" value="NZ_CP061336.1"/>
</dbReference>
<dbReference type="AlphaFoldDB" id="A0A4U7JGK6"/>
<dbReference type="Gene3D" id="2.30.290.10">
    <property type="entry name" value="BH3618-like"/>
    <property type="match status" value="1"/>
</dbReference>
<keyword evidence="6" id="KW-0282">Flagellum</keyword>
<dbReference type="EMBL" id="CP061336">
    <property type="protein sequence ID" value="QNU67109.1"/>
    <property type="molecule type" value="Genomic_DNA"/>
</dbReference>
<dbReference type="PANTHER" id="PTHR39190">
    <property type="entry name" value="FLAGELLAR ASSEMBLY FACTOR FLIW"/>
    <property type="match status" value="1"/>
</dbReference>
<keyword evidence="4 5" id="KW-0143">Chaperone</keyword>
<keyword evidence="3 5" id="KW-0810">Translation regulation</keyword>
<dbReference type="InterPro" id="IPR024046">
    <property type="entry name" value="Flagellar_assmbl_FliW_dom_sf"/>
</dbReference>
<comment type="subcellular location">
    <subcellularLocation>
        <location evidence="5">Cytoplasm</location>
    </subcellularLocation>
</comment>
<dbReference type="KEGG" id="rher:EHE19_000695"/>
<evidence type="ECO:0000256" key="3">
    <source>
        <dbReference type="ARBA" id="ARBA00022845"/>
    </source>
</evidence>
<evidence type="ECO:0000313" key="7">
    <source>
        <dbReference type="Proteomes" id="UP000306409"/>
    </source>
</evidence>
<evidence type="ECO:0000313" key="6">
    <source>
        <dbReference type="EMBL" id="QNU67109.1"/>
    </source>
</evidence>
<dbReference type="NCBIfam" id="NF009793">
    <property type="entry name" value="PRK13285.1-1"/>
    <property type="match status" value="1"/>
</dbReference>
<accession>A0A4U7JGK6</accession>
<comment type="subunit">
    <text evidence="5">Interacts with translational regulator CsrA and flagellin(s).</text>
</comment>
<dbReference type="SUPFAM" id="SSF141457">
    <property type="entry name" value="BH3618-like"/>
    <property type="match status" value="1"/>
</dbReference>
<evidence type="ECO:0000256" key="2">
    <source>
        <dbReference type="ARBA" id="ARBA00022795"/>
    </source>
</evidence>
<dbReference type="Pfam" id="PF02623">
    <property type="entry name" value="FliW"/>
    <property type="match status" value="1"/>
</dbReference>
<dbReference type="GO" id="GO:0005737">
    <property type="term" value="C:cytoplasm"/>
    <property type="evidence" value="ECO:0007669"/>
    <property type="project" value="UniProtKB-SubCell"/>
</dbReference>
<comment type="function">
    <text evidence="5">Acts as an anti-CsrA protein, binds CsrA and prevents it from repressing translation of its target genes, one of which is flagellin. Binds to flagellin and participates in the assembly of the flagellum.</text>
</comment>
<dbReference type="HAMAP" id="MF_01185">
    <property type="entry name" value="FliW"/>
    <property type="match status" value="1"/>
</dbReference>